<keyword evidence="1 5" id="KW-0547">Nucleotide-binding</keyword>
<dbReference type="RefSeq" id="WP_114705432.1">
    <property type="nucleotide sequence ID" value="NZ_QDKL01000001.1"/>
</dbReference>
<dbReference type="InterPro" id="IPR027417">
    <property type="entry name" value="P-loop_NTPase"/>
</dbReference>
<protein>
    <recommendedName>
        <fullName evidence="6">UvrD-like helicase ATP-binding domain-containing protein</fullName>
    </recommendedName>
</protein>
<evidence type="ECO:0000256" key="3">
    <source>
        <dbReference type="ARBA" id="ARBA00022806"/>
    </source>
</evidence>
<dbReference type="InterPro" id="IPR000212">
    <property type="entry name" value="DNA_helicase_UvrD/REP"/>
</dbReference>
<keyword evidence="8" id="KW-1185">Reference proteome</keyword>
<organism evidence="7 8">
    <name type="scientific">Halobacteriovorax vibrionivorans</name>
    <dbReference type="NCBI Taxonomy" id="2152716"/>
    <lineage>
        <taxon>Bacteria</taxon>
        <taxon>Pseudomonadati</taxon>
        <taxon>Bdellovibrionota</taxon>
        <taxon>Bacteriovoracia</taxon>
        <taxon>Bacteriovoracales</taxon>
        <taxon>Halobacteriovoraceae</taxon>
        <taxon>Halobacteriovorax</taxon>
    </lineage>
</organism>
<evidence type="ECO:0000259" key="6">
    <source>
        <dbReference type="PROSITE" id="PS51198"/>
    </source>
</evidence>
<feature type="domain" description="UvrD-like helicase ATP-binding" evidence="6">
    <location>
        <begin position="218"/>
        <end position="564"/>
    </location>
</feature>
<dbReference type="InterPro" id="IPR027785">
    <property type="entry name" value="UvrD-like_helicase_C"/>
</dbReference>
<evidence type="ECO:0000256" key="5">
    <source>
        <dbReference type="PROSITE-ProRule" id="PRU00560"/>
    </source>
</evidence>
<keyword evidence="2 5" id="KW-0378">Hydrolase</keyword>
<gene>
    <name evidence="7" type="ORF">DAY19_01575</name>
</gene>
<dbReference type="PROSITE" id="PS51198">
    <property type="entry name" value="UVRD_HELICASE_ATP_BIND"/>
    <property type="match status" value="1"/>
</dbReference>
<proteinExistence type="predicted"/>
<evidence type="ECO:0000256" key="1">
    <source>
        <dbReference type="ARBA" id="ARBA00022741"/>
    </source>
</evidence>
<comment type="caution">
    <text evidence="7">The sequence shown here is derived from an EMBL/GenBank/DDBJ whole genome shotgun (WGS) entry which is preliminary data.</text>
</comment>
<dbReference type="PANTHER" id="PTHR11070">
    <property type="entry name" value="UVRD / RECB / PCRA DNA HELICASE FAMILY MEMBER"/>
    <property type="match status" value="1"/>
</dbReference>
<dbReference type="InterPro" id="IPR014016">
    <property type="entry name" value="UvrD-like_ATP-bd"/>
</dbReference>
<sequence length="719" mass="82493">MSELDNVKYIEKINGFLEETIQLVKRLPDLNAAALADIADNIKALRDESLNCKEDDLPGIIQQMNLLNQLAERYEQHQSMPSLESPFFGHFKIEQNGKLKDFLIGHVPFSHKELKFKIIDWKKSPMARIFYQYGQGDDFDFDLDDRVIEGRILEKAILTVRDGQLVRVDREGDSFVYRDNKWMSLNETVKKLAGGEGSANQSLGSGRTGFDGPEVISLLDKTQYDLVNQSVNKPLLITGGAGSGKTTVALYRIAKLCREDGIRQQDVMVIVPNQGLVKLSKKLLIESNLENVRVSTLDDLIKKIIFQNIRNIPKKIEYNPMDSIATVKRNPKLLSLIDEYLEKKEEGIRAKLKDRDLEFFDNQDGPLYLKLKRVSEKTHDSILKVELRKLLKSFKNVREELLNIFSDYSLMEKLPEMTNRQVTSHMLKDLKFYTAKQIQLMDSDSDYVSKESRDSEVTGFVDKYDLSLYNYLIVKQFGHLKYFGREFKFYKHIFLDEAQELSQSELKLLGQIKHRDGNFTIAGDSVQQIDRTFEFTSWHDVCHNLELDVDDIQVEELNVSYRSPKEIVSFAHHVLGPLAPKQLPDSKRDGGPIVETSVQHLEHAAMLVSSALIELMNREPKASVAIICAKESVARELYREIEEVGSVRLVLDENFSLKPGIEVTTVEQIRGLEFDYVIIPDCDKENYPIDNTARKRLHLAATRAIHQLWLLYKDKSLIA</sequence>
<dbReference type="Proteomes" id="UP000443582">
    <property type="component" value="Unassembled WGS sequence"/>
</dbReference>
<dbReference type="Pfam" id="PF13538">
    <property type="entry name" value="UvrD_C_2"/>
    <property type="match status" value="1"/>
</dbReference>
<accession>A0ABY0IHR5</accession>
<dbReference type="Pfam" id="PF00580">
    <property type="entry name" value="UvrD-helicase"/>
    <property type="match status" value="1"/>
</dbReference>
<reference evidence="8" key="1">
    <citation type="journal article" date="2019" name="Int. J. Syst. Evol. Microbiol.">
        <title>Halobacteriovorax valvorus sp. nov., a novel prokaryotic predator isolated from coastal seawater of China.</title>
        <authorList>
            <person name="Chen M.-X."/>
        </authorList>
    </citation>
    <scope>NUCLEOTIDE SEQUENCE [LARGE SCALE GENOMIC DNA]</scope>
    <source>
        <strain evidence="8">BL9</strain>
    </source>
</reference>
<dbReference type="PANTHER" id="PTHR11070:SF17">
    <property type="entry name" value="DNA HELICASE IV"/>
    <property type="match status" value="1"/>
</dbReference>
<evidence type="ECO:0000256" key="4">
    <source>
        <dbReference type="ARBA" id="ARBA00022840"/>
    </source>
</evidence>
<dbReference type="EMBL" id="QDKL01000001">
    <property type="protein sequence ID" value="RZF22487.1"/>
    <property type="molecule type" value="Genomic_DNA"/>
</dbReference>
<keyword evidence="3 5" id="KW-0347">Helicase</keyword>
<evidence type="ECO:0000313" key="7">
    <source>
        <dbReference type="EMBL" id="RZF22487.1"/>
    </source>
</evidence>
<evidence type="ECO:0000313" key="8">
    <source>
        <dbReference type="Proteomes" id="UP000443582"/>
    </source>
</evidence>
<feature type="binding site" evidence="5">
    <location>
        <begin position="239"/>
        <end position="246"/>
    </location>
    <ligand>
        <name>ATP</name>
        <dbReference type="ChEBI" id="CHEBI:30616"/>
    </ligand>
</feature>
<dbReference type="SUPFAM" id="SSF52540">
    <property type="entry name" value="P-loop containing nucleoside triphosphate hydrolases"/>
    <property type="match status" value="1"/>
</dbReference>
<evidence type="ECO:0000256" key="2">
    <source>
        <dbReference type="ARBA" id="ARBA00022801"/>
    </source>
</evidence>
<name>A0ABY0IHR5_9BACT</name>
<keyword evidence="4 5" id="KW-0067">ATP-binding</keyword>
<dbReference type="Gene3D" id="3.40.50.300">
    <property type="entry name" value="P-loop containing nucleotide triphosphate hydrolases"/>
    <property type="match status" value="3"/>
</dbReference>